<accession>A0AC59Y4N6</accession>
<reference evidence="1" key="1">
    <citation type="submission" date="2023-05" db="EMBL/GenBank/DDBJ databases">
        <authorList>
            <consortium name="ELIXIR-Norway"/>
        </authorList>
    </citation>
    <scope>NUCLEOTIDE SEQUENCE</scope>
</reference>
<evidence type="ECO:0000313" key="2">
    <source>
        <dbReference type="Proteomes" id="UP001162501"/>
    </source>
</evidence>
<gene>
    <name evidence="1" type="ORF">MRATA1EN22A_LOCUS1756</name>
</gene>
<evidence type="ECO:0000313" key="1">
    <source>
        <dbReference type="EMBL" id="CAM9383570.1"/>
    </source>
</evidence>
<proteinExistence type="predicted"/>
<reference evidence="1" key="2">
    <citation type="submission" date="2025-03" db="EMBL/GenBank/DDBJ databases">
        <authorList>
            <consortium name="ELIXIR-Norway"/>
            <consortium name="Elixir Norway"/>
        </authorList>
    </citation>
    <scope>NUCLEOTIDE SEQUENCE</scope>
</reference>
<protein>
    <submittedName>
        <fullName evidence="1">Uncharacterized protein</fullName>
    </submittedName>
</protein>
<sequence length="255" mass="28345">MAILRPPLLPLGLLLCLWLLCSLASCTNPTFECKPISSVTNKLPSYIDIYPWEYESNKLYTVSLIVEPNITSVILEARDQHDSVVGSWQNPSQSCEGRAEYNLKGQIRTLFEAKWMSPKSTDICSVTIYVYCANLLRHAELAPLTLSRVAPRRTTPVPPKPTTSHPTPTTPHPTPTTPHPTPTTPHPTPTTPHPKPTTSHPKPTTSHPKQTTSHPKQTTTDHKHTTQNSANRAFLSPVREAIQILLIFLTSTLIF</sequence>
<dbReference type="EMBL" id="OX596094">
    <property type="protein sequence ID" value="CAM9383570.1"/>
    <property type="molecule type" value="Genomic_DNA"/>
</dbReference>
<name>A0AC59Y4N6_RANTA</name>
<dbReference type="Proteomes" id="UP001162501">
    <property type="component" value="Chromosome 10"/>
</dbReference>
<organism evidence="1 2">
    <name type="scientific">Rangifer tarandus platyrhynchus</name>
    <name type="common">Svalbard reindeer</name>
    <dbReference type="NCBI Taxonomy" id="3082113"/>
    <lineage>
        <taxon>Eukaryota</taxon>
        <taxon>Metazoa</taxon>
        <taxon>Chordata</taxon>
        <taxon>Craniata</taxon>
        <taxon>Vertebrata</taxon>
        <taxon>Euteleostomi</taxon>
        <taxon>Mammalia</taxon>
        <taxon>Eutheria</taxon>
        <taxon>Laurasiatheria</taxon>
        <taxon>Artiodactyla</taxon>
        <taxon>Ruminantia</taxon>
        <taxon>Pecora</taxon>
        <taxon>Cervidae</taxon>
        <taxon>Odocoileinae</taxon>
        <taxon>Rangifer</taxon>
    </lineage>
</organism>